<name>A0A2U8UNT7_9CAUD</name>
<dbReference type="KEGG" id="vg:80019263"/>
<accession>A0A2U8UNT7</accession>
<proteinExistence type="predicted"/>
<evidence type="ECO:0000313" key="2">
    <source>
        <dbReference type="Proteomes" id="UP000247188"/>
    </source>
</evidence>
<protein>
    <submittedName>
        <fullName evidence="1">Uncharacterized protein</fullName>
    </submittedName>
</protein>
<sequence length="39" mass="4343">MSDEEPTPVYYFCNSCGEEVEDEAAECCDDGEIEPSYGE</sequence>
<gene>
    <name evidence="1" type="primary">44</name>
    <name evidence="1" type="ORF">SEA_IBANTIK_44</name>
</gene>
<evidence type="ECO:0000313" key="1">
    <source>
        <dbReference type="EMBL" id="AWN05268.1"/>
    </source>
</evidence>
<keyword evidence="2" id="KW-1185">Reference proteome</keyword>
<reference evidence="2" key="1">
    <citation type="submission" date="2018-04" db="EMBL/GenBank/DDBJ databases">
        <authorList>
            <person name="Go L.Y."/>
            <person name="Mitchell J.A."/>
        </authorList>
    </citation>
    <scope>NUCLEOTIDE SEQUENCE [LARGE SCALE GENOMIC DNA]</scope>
</reference>
<dbReference type="GeneID" id="80019263"/>
<dbReference type="EMBL" id="MH155870">
    <property type="protein sequence ID" value="AWN05268.1"/>
    <property type="molecule type" value="Genomic_DNA"/>
</dbReference>
<organism evidence="1 2">
    <name type="scientific">Streptomyces phage Ibantik</name>
    <dbReference type="NCBI Taxonomy" id="2182397"/>
    <lineage>
        <taxon>Viruses</taxon>
        <taxon>Duplodnaviria</taxon>
        <taxon>Heunggongvirae</taxon>
        <taxon>Uroviricota</taxon>
        <taxon>Caudoviricetes</taxon>
        <taxon>Ibantikvirus</taxon>
        <taxon>Ibantikvirus ibantik</taxon>
    </lineage>
</organism>
<dbReference type="Proteomes" id="UP000247188">
    <property type="component" value="Segment"/>
</dbReference>
<dbReference type="RefSeq" id="YP_010754668.1">
    <property type="nucleotide sequence ID" value="NC_073462.1"/>
</dbReference>